<dbReference type="Gene3D" id="3.30.540.10">
    <property type="entry name" value="Fructose-1,6-Bisphosphatase, subunit A, domain 1"/>
    <property type="match status" value="1"/>
</dbReference>
<dbReference type="GO" id="GO:0004401">
    <property type="term" value="F:histidinol-phosphatase activity"/>
    <property type="evidence" value="ECO:0007669"/>
    <property type="project" value="InterPro"/>
</dbReference>
<dbReference type="InterPro" id="IPR011809">
    <property type="entry name" value="His_9_proposed"/>
</dbReference>
<evidence type="ECO:0008006" key="5">
    <source>
        <dbReference type="Google" id="ProtNLM"/>
    </source>
</evidence>
<organism evidence="4">
    <name type="scientific">marine metagenome</name>
    <dbReference type="NCBI Taxonomy" id="408172"/>
    <lineage>
        <taxon>unclassified sequences</taxon>
        <taxon>metagenomes</taxon>
        <taxon>ecological metagenomes</taxon>
    </lineage>
</organism>
<sequence>MANVSEAKLDELRVFSEELADAARTVITPYFRSTLLIDDKPAASATGQPVTRADRESEQVIRNLIADRYPDHGIVGEEFDDLNPEAEVCWVLDPIDGTRAFIAGLPMFGTLIGLGFQGDPLLGVLDQPVMNDRFVGTAQGSFLNGAPIKTRKCSKLEQAIYAVTDPRMMTTPAQEVVFQRLMRETHLTQFGGNCYAYGMLASGAIDLITESDLKPWDIFALIPIIEGAGGVVTGWSGGPAQKEGSVVACG</sequence>
<protein>
    <recommendedName>
        <fullName evidence="5">Histidinol-phosphatase</fullName>
    </recommendedName>
</protein>
<dbReference type="AlphaFoldDB" id="A0A382VB42"/>
<dbReference type="Pfam" id="PF00459">
    <property type="entry name" value="Inositol_P"/>
    <property type="match status" value="1"/>
</dbReference>
<feature type="non-terminal residue" evidence="4">
    <location>
        <position position="250"/>
    </location>
</feature>
<accession>A0A382VB42</accession>
<dbReference type="PANTHER" id="PTHR20854">
    <property type="entry name" value="INOSITOL MONOPHOSPHATASE"/>
    <property type="match status" value="1"/>
</dbReference>
<dbReference type="EMBL" id="UINC01150578">
    <property type="protein sequence ID" value="SVD43704.1"/>
    <property type="molecule type" value="Genomic_DNA"/>
</dbReference>
<evidence type="ECO:0000313" key="4">
    <source>
        <dbReference type="EMBL" id="SVD43704.1"/>
    </source>
</evidence>
<dbReference type="PRINTS" id="PR00377">
    <property type="entry name" value="IMPHPHTASES"/>
</dbReference>
<dbReference type="Gene3D" id="3.40.190.80">
    <property type="match status" value="1"/>
</dbReference>
<dbReference type="NCBIfam" id="TIGR02067">
    <property type="entry name" value="his_9_HisN"/>
    <property type="match status" value="1"/>
</dbReference>
<evidence type="ECO:0000256" key="2">
    <source>
        <dbReference type="ARBA" id="ARBA00009759"/>
    </source>
</evidence>
<name>A0A382VB42_9ZZZZ</name>
<dbReference type="GO" id="GO:0006020">
    <property type="term" value="P:inositol metabolic process"/>
    <property type="evidence" value="ECO:0007669"/>
    <property type="project" value="TreeGrafter"/>
</dbReference>
<keyword evidence="3" id="KW-0378">Hydrolase</keyword>
<dbReference type="GO" id="GO:0007165">
    <property type="term" value="P:signal transduction"/>
    <property type="evidence" value="ECO:0007669"/>
    <property type="project" value="TreeGrafter"/>
</dbReference>
<proteinExistence type="inferred from homology"/>
<dbReference type="GO" id="GO:0008934">
    <property type="term" value="F:inositol monophosphate 1-phosphatase activity"/>
    <property type="evidence" value="ECO:0007669"/>
    <property type="project" value="TreeGrafter"/>
</dbReference>
<gene>
    <name evidence="4" type="ORF">METZ01_LOCUS396558</name>
</gene>
<comment type="cofactor">
    <cofactor evidence="1">
        <name>Mg(2+)</name>
        <dbReference type="ChEBI" id="CHEBI:18420"/>
    </cofactor>
</comment>
<reference evidence="4" key="1">
    <citation type="submission" date="2018-05" db="EMBL/GenBank/DDBJ databases">
        <authorList>
            <person name="Lanie J.A."/>
            <person name="Ng W.-L."/>
            <person name="Kazmierczak K.M."/>
            <person name="Andrzejewski T.M."/>
            <person name="Davidsen T.M."/>
            <person name="Wayne K.J."/>
            <person name="Tettelin H."/>
            <person name="Glass J.I."/>
            <person name="Rusch D."/>
            <person name="Podicherti R."/>
            <person name="Tsui H.-C.T."/>
            <person name="Winkler M.E."/>
        </authorList>
    </citation>
    <scope>NUCLEOTIDE SEQUENCE</scope>
</reference>
<dbReference type="SUPFAM" id="SSF56655">
    <property type="entry name" value="Carbohydrate phosphatase"/>
    <property type="match status" value="1"/>
</dbReference>
<dbReference type="InterPro" id="IPR000760">
    <property type="entry name" value="Inositol_monophosphatase-like"/>
</dbReference>
<evidence type="ECO:0000256" key="3">
    <source>
        <dbReference type="ARBA" id="ARBA00022801"/>
    </source>
</evidence>
<evidence type="ECO:0000256" key="1">
    <source>
        <dbReference type="ARBA" id="ARBA00001946"/>
    </source>
</evidence>
<comment type="similarity">
    <text evidence="2">Belongs to the inositol monophosphatase superfamily.</text>
</comment>
<dbReference type="CDD" id="cd01641">
    <property type="entry name" value="Bacterial_IMPase_like_1"/>
    <property type="match status" value="1"/>
</dbReference>
<dbReference type="FunFam" id="3.30.540.10:FF:000030">
    <property type="entry name" value="Inositol monophosphatase"/>
    <property type="match status" value="1"/>
</dbReference>
<dbReference type="PANTHER" id="PTHR20854:SF4">
    <property type="entry name" value="INOSITOL-1-MONOPHOSPHATASE-RELATED"/>
    <property type="match status" value="1"/>
</dbReference>